<evidence type="ECO:0000259" key="2">
    <source>
        <dbReference type="Pfam" id="PF13439"/>
    </source>
</evidence>
<proteinExistence type="predicted"/>
<dbReference type="PANTHER" id="PTHR46401">
    <property type="entry name" value="GLYCOSYLTRANSFERASE WBBK-RELATED"/>
    <property type="match status" value="1"/>
</dbReference>
<gene>
    <name evidence="3" type="ORF">COT80_01210</name>
</gene>
<dbReference type="GO" id="GO:0016757">
    <property type="term" value="F:glycosyltransferase activity"/>
    <property type="evidence" value="ECO:0007669"/>
    <property type="project" value="InterPro"/>
</dbReference>
<keyword evidence="3" id="KW-0808">Transferase</keyword>
<name>A0A2H0W491_9BACT</name>
<dbReference type="InterPro" id="IPR028098">
    <property type="entry name" value="Glyco_trans_4-like_N"/>
</dbReference>
<sequence length="385" mass="43850">MSSYIKHMKIALIGQKGIPAKQGGIEKHVEELSIRLAEAGFDVSVYSRPHYSGKNIKTYKNVKLIYLPSLNTKTLDAISHTLISTIHALFQNYDIIHYHGVGPSLLSWLPRILKPNTKVVATFHCLDRKHQKWNWFARLMLAMGERSACYFPHQTITVSKTLKKYCEYRFDKTTNYIPNGVSLNQDEANLNILKQYNLEKDSYIFTASRLVRHKGIHTLIEAYNKIQTTKKLVIAGEGANTYEYVKELKQLAAGNKNIIFVGEQINGNLKALFANAYLFIQPSEAEGLSIALLEAISYNLPVIISDIEENKEVAGNRTTSFKNKNANDLAKKIDFAINNYKQIKINTELAKKAVDKEYDWNNIVNQTIGLYKQPFKSVYKPRLAK</sequence>
<dbReference type="CDD" id="cd03801">
    <property type="entry name" value="GT4_PimA-like"/>
    <property type="match status" value="1"/>
</dbReference>
<evidence type="ECO:0000313" key="3">
    <source>
        <dbReference type="EMBL" id="PIS06173.1"/>
    </source>
</evidence>
<dbReference type="SUPFAM" id="SSF53756">
    <property type="entry name" value="UDP-Glycosyltransferase/glycogen phosphorylase"/>
    <property type="match status" value="1"/>
</dbReference>
<accession>A0A2H0W491</accession>
<dbReference type="Pfam" id="PF00534">
    <property type="entry name" value="Glycos_transf_1"/>
    <property type="match status" value="1"/>
</dbReference>
<organism evidence="3 4">
    <name type="scientific">Candidatus Buchananbacteria bacterium CG10_big_fil_rev_8_21_14_0_10_33_19</name>
    <dbReference type="NCBI Taxonomy" id="1974525"/>
    <lineage>
        <taxon>Bacteria</taxon>
        <taxon>Candidatus Buchananiibacteriota</taxon>
    </lineage>
</organism>
<evidence type="ECO:0000259" key="1">
    <source>
        <dbReference type="Pfam" id="PF00534"/>
    </source>
</evidence>
<dbReference type="AlphaFoldDB" id="A0A2H0W491"/>
<dbReference type="EMBL" id="PEZY01000005">
    <property type="protein sequence ID" value="PIS06173.1"/>
    <property type="molecule type" value="Genomic_DNA"/>
</dbReference>
<dbReference type="Gene3D" id="3.40.50.2000">
    <property type="entry name" value="Glycogen Phosphorylase B"/>
    <property type="match status" value="2"/>
</dbReference>
<feature type="domain" description="Glycosyl transferase family 1" evidence="1">
    <location>
        <begin position="194"/>
        <end position="342"/>
    </location>
</feature>
<comment type="caution">
    <text evidence="3">The sequence shown here is derived from an EMBL/GenBank/DDBJ whole genome shotgun (WGS) entry which is preliminary data.</text>
</comment>
<dbReference type="InterPro" id="IPR001296">
    <property type="entry name" value="Glyco_trans_1"/>
</dbReference>
<dbReference type="PANTHER" id="PTHR46401:SF8">
    <property type="entry name" value="BLL6006 PROTEIN"/>
    <property type="match status" value="1"/>
</dbReference>
<feature type="domain" description="Glycosyltransferase subfamily 4-like N-terminal" evidence="2">
    <location>
        <begin position="23"/>
        <end position="184"/>
    </location>
</feature>
<dbReference type="Proteomes" id="UP000229056">
    <property type="component" value="Unassembled WGS sequence"/>
</dbReference>
<reference evidence="4" key="1">
    <citation type="submission" date="2017-09" db="EMBL/GenBank/DDBJ databases">
        <title>Depth-based differentiation of microbial function through sediment-hosted aquifers and enrichment of novel symbionts in the deep terrestrial subsurface.</title>
        <authorList>
            <person name="Probst A.J."/>
            <person name="Ladd B."/>
            <person name="Jarett J.K."/>
            <person name="Geller-Mcgrath D.E."/>
            <person name="Sieber C.M.K."/>
            <person name="Emerson J.B."/>
            <person name="Anantharaman K."/>
            <person name="Thomas B.C."/>
            <person name="Malmstrom R."/>
            <person name="Stieglmeier M."/>
            <person name="Klingl A."/>
            <person name="Woyke T."/>
            <person name="Ryan C.M."/>
            <person name="Banfield J.F."/>
        </authorList>
    </citation>
    <scope>NUCLEOTIDE SEQUENCE [LARGE SCALE GENOMIC DNA]</scope>
</reference>
<dbReference type="Pfam" id="PF13439">
    <property type="entry name" value="Glyco_transf_4"/>
    <property type="match status" value="1"/>
</dbReference>
<evidence type="ECO:0000313" key="4">
    <source>
        <dbReference type="Proteomes" id="UP000229056"/>
    </source>
</evidence>
<protein>
    <submittedName>
        <fullName evidence="3">Glycosyl transferase family 1</fullName>
    </submittedName>
</protein>